<evidence type="ECO:0000313" key="2">
    <source>
        <dbReference type="Proteomes" id="UP000319555"/>
    </source>
</evidence>
<dbReference type="Proteomes" id="UP000319555">
    <property type="component" value="Unassembled WGS sequence"/>
</dbReference>
<keyword evidence="2" id="KW-1185">Reference proteome</keyword>
<name>A0A521B6J6_9RHOB</name>
<dbReference type="EMBL" id="FXTE01000001">
    <property type="protein sequence ID" value="SMO42709.1"/>
    <property type="molecule type" value="Genomic_DNA"/>
</dbReference>
<protein>
    <submittedName>
        <fullName evidence="1">Uncharacterized protein</fullName>
    </submittedName>
</protein>
<accession>A0A521B6J6</accession>
<sequence length="59" mass="6949">MMVRIYAIDQRCLPEFREPAATKLTDRKSMRSVRHIHSGSGVYVYDNTTFYLTLQDIRP</sequence>
<evidence type="ECO:0000313" key="1">
    <source>
        <dbReference type="EMBL" id="SMO42709.1"/>
    </source>
</evidence>
<organism evidence="1 2">
    <name type="scientific">Ruegeria faecimaris</name>
    <dbReference type="NCBI Taxonomy" id="686389"/>
    <lineage>
        <taxon>Bacteria</taxon>
        <taxon>Pseudomonadati</taxon>
        <taxon>Pseudomonadota</taxon>
        <taxon>Alphaproteobacteria</taxon>
        <taxon>Rhodobacterales</taxon>
        <taxon>Roseobacteraceae</taxon>
        <taxon>Ruegeria</taxon>
    </lineage>
</organism>
<dbReference type="AlphaFoldDB" id="A0A521B6J6"/>
<proteinExistence type="predicted"/>
<reference evidence="1 2" key="1">
    <citation type="submission" date="2017-05" db="EMBL/GenBank/DDBJ databases">
        <authorList>
            <person name="Varghese N."/>
            <person name="Submissions S."/>
        </authorList>
    </citation>
    <scope>NUCLEOTIDE SEQUENCE [LARGE SCALE GENOMIC DNA]</scope>
    <source>
        <strain evidence="1 2">DSM 28009</strain>
    </source>
</reference>
<gene>
    <name evidence="1" type="ORF">SAMN06265380_101632</name>
</gene>